<dbReference type="Proteomes" id="UP000032668">
    <property type="component" value="Unassembled WGS sequence"/>
</dbReference>
<dbReference type="EMBL" id="BANC01000041">
    <property type="protein sequence ID" value="GAN80239.1"/>
    <property type="molecule type" value="Genomic_DNA"/>
</dbReference>
<name>A0A0D6PHD3_9PROT</name>
<dbReference type="AlphaFoldDB" id="A0A0D6PHD3"/>
<dbReference type="RefSeq" id="WP_048878667.1">
    <property type="nucleotide sequence ID" value="NZ_BANC01000041.1"/>
</dbReference>
<keyword evidence="2" id="KW-1185">Reference proteome</keyword>
<evidence type="ECO:0000313" key="1">
    <source>
        <dbReference type="EMBL" id="GAN80239.1"/>
    </source>
</evidence>
<accession>A0A0D6PHD3</accession>
<comment type="caution">
    <text evidence="1">The sequence shown here is derived from an EMBL/GenBank/DDBJ whole genome shotgun (WGS) entry which is preliminary data.</text>
</comment>
<sequence>MVSTGETLAITSPYSVATNLTFANEGTQGGVIILSCTGISAGTETINGTLSSVADFGGGIIANMFLSVIVITGL</sequence>
<protein>
    <submittedName>
        <fullName evidence="1">Uncharacterized protein</fullName>
    </submittedName>
</protein>
<evidence type="ECO:0000313" key="2">
    <source>
        <dbReference type="Proteomes" id="UP000032668"/>
    </source>
</evidence>
<gene>
    <name evidence="1" type="ORF">Aam_041_006</name>
</gene>
<proteinExistence type="predicted"/>
<reference evidence="1 2" key="1">
    <citation type="submission" date="2012-11" db="EMBL/GenBank/DDBJ databases">
        <title>Whole genome sequence of Acidocella aminolytica 101 = DSM 11237.</title>
        <authorList>
            <person name="Azuma Y."/>
            <person name="Higashiura N."/>
            <person name="Hirakawa H."/>
            <person name="Matsushita K."/>
        </authorList>
    </citation>
    <scope>NUCLEOTIDE SEQUENCE [LARGE SCALE GENOMIC DNA]</scope>
    <source>
        <strain evidence="2">101 / DSM 11237</strain>
    </source>
</reference>
<organism evidence="1 2">
    <name type="scientific">Acidocella aminolytica 101 = DSM 11237</name>
    <dbReference type="NCBI Taxonomy" id="1120923"/>
    <lineage>
        <taxon>Bacteria</taxon>
        <taxon>Pseudomonadati</taxon>
        <taxon>Pseudomonadota</taxon>
        <taxon>Alphaproteobacteria</taxon>
        <taxon>Acetobacterales</taxon>
        <taxon>Acidocellaceae</taxon>
        <taxon>Acidocella</taxon>
    </lineage>
</organism>
<dbReference type="STRING" id="1120923.SAMN02746095_01585"/>